<evidence type="ECO:0000256" key="4">
    <source>
        <dbReference type="ARBA" id="ARBA00022692"/>
    </source>
</evidence>
<organism evidence="14 15">
    <name type="scientific">Temnothorax longispinosus</name>
    <dbReference type="NCBI Taxonomy" id="300112"/>
    <lineage>
        <taxon>Eukaryota</taxon>
        <taxon>Metazoa</taxon>
        <taxon>Ecdysozoa</taxon>
        <taxon>Arthropoda</taxon>
        <taxon>Hexapoda</taxon>
        <taxon>Insecta</taxon>
        <taxon>Pterygota</taxon>
        <taxon>Neoptera</taxon>
        <taxon>Endopterygota</taxon>
        <taxon>Hymenoptera</taxon>
        <taxon>Apocrita</taxon>
        <taxon>Aculeata</taxon>
        <taxon>Formicoidea</taxon>
        <taxon>Formicidae</taxon>
        <taxon>Myrmicinae</taxon>
        <taxon>Temnothorax</taxon>
    </lineage>
</organism>
<evidence type="ECO:0000256" key="2">
    <source>
        <dbReference type="ARBA" id="ARBA00022448"/>
    </source>
</evidence>
<keyword evidence="4" id="KW-0812">Transmembrane</keyword>
<evidence type="ECO:0000256" key="5">
    <source>
        <dbReference type="ARBA" id="ARBA00022989"/>
    </source>
</evidence>
<evidence type="ECO:0000256" key="3">
    <source>
        <dbReference type="ARBA" id="ARBA00022475"/>
    </source>
</evidence>
<gene>
    <name evidence="14" type="ORF">DBV15_09197</name>
</gene>
<dbReference type="GO" id="GO:0005886">
    <property type="term" value="C:plasma membrane"/>
    <property type="evidence" value="ECO:0007669"/>
    <property type="project" value="UniProtKB-SubCell"/>
</dbReference>
<dbReference type="Proteomes" id="UP000310200">
    <property type="component" value="Unassembled WGS sequence"/>
</dbReference>
<dbReference type="InterPro" id="IPR019594">
    <property type="entry name" value="Glu/Gly-bd"/>
</dbReference>
<feature type="signal peptide" evidence="12">
    <location>
        <begin position="1"/>
        <end position="21"/>
    </location>
</feature>
<dbReference type="PANTHER" id="PTHR42643">
    <property type="entry name" value="IONOTROPIC RECEPTOR 20A-RELATED"/>
    <property type="match status" value="1"/>
</dbReference>
<keyword evidence="2" id="KW-0813">Transport</keyword>
<dbReference type="Pfam" id="PF10613">
    <property type="entry name" value="Lig_chan-Glu_bd"/>
    <property type="match status" value="1"/>
</dbReference>
<dbReference type="EMBL" id="QBLH01002636">
    <property type="protein sequence ID" value="TGZ47859.1"/>
    <property type="molecule type" value="Genomic_DNA"/>
</dbReference>
<dbReference type="AlphaFoldDB" id="A0A4S2KIV0"/>
<dbReference type="Gene3D" id="3.40.190.10">
    <property type="entry name" value="Periplasmic binding protein-like II"/>
    <property type="match status" value="1"/>
</dbReference>
<proteinExistence type="predicted"/>
<evidence type="ECO:0000256" key="12">
    <source>
        <dbReference type="SAM" id="SignalP"/>
    </source>
</evidence>
<keyword evidence="7" id="KW-0472">Membrane</keyword>
<evidence type="ECO:0000256" key="9">
    <source>
        <dbReference type="ARBA" id="ARBA00023180"/>
    </source>
</evidence>
<dbReference type="PANTHER" id="PTHR42643:SF24">
    <property type="entry name" value="IONOTROPIC RECEPTOR 60A"/>
    <property type="match status" value="1"/>
</dbReference>
<evidence type="ECO:0000256" key="7">
    <source>
        <dbReference type="ARBA" id="ARBA00023136"/>
    </source>
</evidence>
<protein>
    <submittedName>
        <fullName evidence="14">Glutamate receptor 1</fullName>
    </submittedName>
</protein>
<feature type="domain" description="Ionotropic glutamate receptor L-glutamate and glycine-binding" evidence="13">
    <location>
        <begin position="245"/>
        <end position="314"/>
    </location>
</feature>
<keyword evidence="3" id="KW-1003">Cell membrane</keyword>
<dbReference type="SUPFAM" id="SSF53850">
    <property type="entry name" value="Periplasmic binding protein-like II"/>
    <property type="match status" value="1"/>
</dbReference>
<sequence>MRLSLCSACPMLLFVLLDTSARNIYFNVNVFVDVILSVRRQYTAAPVIFTHPGDQYGDYGDLQITHLIHESSRLLSRHYIMTADMHFKMLRTSLRYYRQVVHPIIVVILPDFEAYLDFAEATKTYPMSFPVWFMLFLYTPDNGTHDYCHEPVSNPLNLAFDTQMLVLCNNDSVLREWYSVNGETVKIFDLAEWGDDENKFIALTNLSLYERRKDMEGVVLRAVTVKDTSVMTKFAGNYVASMYGKILEELTYSLNFTLKIVSQMSEHGLWDEQNQAWSGVMGEIVAGRADFAIADMSMTSFRVRFVDFTLPLIISRNTLYFKEPGICGVKWLGYFQLCEKNKLAFYTTEVFKEAINIYIRCSIVYIETGRIDNLAMTLTKGNPYTGFMNYHLRKLHLNGVIHKLKNKYYIRSNYPREVTYYGLVELSDVTPTLTMVAAKQKET</sequence>
<keyword evidence="8 14" id="KW-0675">Receptor</keyword>
<dbReference type="STRING" id="300112.A0A4S2KIV0"/>
<evidence type="ECO:0000256" key="8">
    <source>
        <dbReference type="ARBA" id="ARBA00023170"/>
    </source>
</evidence>
<accession>A0A4S2KIV0</accession>
<keyword evidence="10" id="KW-1071">Ligand-gated ion channel</keyword>
<evidence type="ECO:0000256" key="11">
    <source>
        <dbReference type="ARBA" id="ARBA00023303"/>
    </source>
</evidence>
<keyword evidence="9" id="KW-0325">Glycoprotein</keyword>
<evidence type="ECO:0000313" key="14">
    <source>
        <dbReference type="EMBL" id="TGZ47859.1"/>
    </source>
</evidence>
<reference evidence="14 15" key="1">
    <citation type="journal article" date="2019" name="Philos. Trans. R. Soc. Lond., B, Biol. Sci.">
        <title>Ant behaviour and brain gene expression of defending hosts depend on the ecological success of the intruding social parasite.</title>
        <authorList>
            <person name="Kaur R."/>
            <person name="Stoldt M."/>
            <person name="Jongepier E."/>
            <person name="Feldmeyer B."/>
            <person name="Menzel F."/>
            <person name="Bornberg-Bauer E."/>
            <person name="Foitzik S."/>
        </authorList>
    </citation>
    <scope>NUCLEOTIDE SEQUENCE [LARGE SCALE GENOMIC DNA]</scope>
    <source>
        <tissue evidence="14">Whole body</tissue>
    </source>
</reference>
<keyword evidence="6" id="KW-0406">Ion transport</keyword>
<evidence type="ECO:0000256" key="6">
    <source>
        <dbReference type="ARBA" id="ARBA00023065"/>
    </source>
</evidence>
<evidence type="ECO:0000256" key="1">
    <source>
        <dbReference type="ARBA" id="ARBA00004651"/>
    </source>
</evidence>
<dbReference type="GO" id="GO:0015276">
    <property type="term" value="F:ligand-gated monoatomic ion channel activity"/>
    <property type="evidence" value="ECO:0007669"/>
    <property type="project" value="InterPro"/>
</dbReference>
<dbReference type="InterPro" id="IPR052192">
    <property type="entry name" value="Insect_Ionotropic_Sensory_Rcpt"/>
</dbReference>
<comment type="caution">
    <text evidence="14">The sequence shown here is derived from an EMBL/GenBank/DDBJ whole genome shotgun (WGS) entry which is preliminary data.</text>
</comment>
<keyword evidence="15" id="KW-1185">Reference proteome</keyword>
<name>A0A4S2KIV0_9HYME</name>
<keyword evidence="5" id="KW-1133">Transmembrane helix</keyword>
<evidence type="ECO:0000259" key="13">
    <source>
        <dbReference type="Pfam" id="PF10613"/>
    </source>
</evidence>
<evidence type="ECO:0000313" key="15">
    <source>
        <dbReference type="Proteomes" id="UP000310200"/>
    </source>
</evidence>
<evidence type="ECO:0000256" key="10">
    <source>
        <dbReference type="ARBA" id="ARBA00023286"/>
    </source>
</evidence>
<comment type="subcellular location">
    <subcellularLocation>
        <location evidence="1">Cell membrane</location>
        <topology evidence="1">Multi-pass membrane protein</topology>
    </subcellularLocation>
</comment>
<keyword evidence="11" id="KW-0407">Ion channel</keyword>
<feature type="chain" id="PRO_5020467019" evidence="12">
    <location>
        <begin position="22"/>
        <end position="443"/>
    </location>
</feature>
<keyword evidence="12" id="KW-0732">Signal</keyword>